<dbReference type="STRING" id="294935.ATN88_05735"/>
<accession>A0A135ICY1</accession>
<dbReference type="SUPFAM" id="SSF109604">
    <property type="entry name" value="HD-domain/PDEase-like"/>
    <property type="match status" value="1"/>
</dbReference>
<evidence type="ECO:0000313" key="1">
    <source>
        <dbReference type="EMBL" id="KXF83194.1"/>
    </source>
</evidence>
<reference evidence="1 2" key="1">
    <citation type="submission" date="2015-11" db="EMBL/GenBank/DDBJ databases">
        <title>Genomic Taxonomy of the Vibrionaceae.</title>
        <authorList>
            <person name="Gomez-Gil B."/>
            <person name="Enciso-Ibarra J."/>
        </authorList>
    </citation>
    <scope>NUCLEOTIDE SEQUENCE [LARGE SCALE GENOMIC DNA]</scope>
    <source>
        <strain evidence="1 2">CAIM 912</strain>
    </source>
</reference>
<dbReference type="Gene3D" id="1.10.3210.10">
    <property type="entry name" value="Hypothetical protein af1432"/>
    <property type="match status" value="1"/>
</dbReference>
<dbReference type="PANTHER" id="PTHR46246">
    <property type="entry name" value="GUANOSINE-3',5'-BIS(DIPHOSPHATE) 3'-PYROPHOSPHOHYDROLASE MESH1"/>
    <property type="match status" value="1"/>
</dbReference>
<name>A0A135ICY1_9GAMM</name>
<dbReference type="PANTHER" id="PTHR46246:SF1">
    <property type="entry name" value="GUANOSINE-3',5'-BIS(DIPHOSPHATE) 3'-PYROPHOSPHOHYDROLASE MESH1"/>
    <property type="match status" value="1"/>
</dbReference>
<protein>
    <submittedName>
        <fullName evidence="1">Phosphohydrolase</fullName>
    </submittedName>
</protein>
<dbReference type="AlphaFoldDB" id="A0A135ICY1"/>
<dbReference type="OrthoDB" id="9802385at2"/>
<dbReference type="GO" id="GO:0008893">
    <property type="term" value="F:guanosine-3',5'-bis(diphosphate) 3'-diphosphatase activity"/>
    <property type="evidence" value="ECO:0007669"/>
    <property type="project" value="TreeGrafter"/>
</dbReference>
<gene>
    <name evidence="1" type="ORF">ATN88_05735</name>
</gene>
<dbReference type="Proteomes" id="UP000070529">
    <property type="component" value="Unassembled WGS sequence"/>
</dbReference>
<dbReference type="EMBL" id="LNTY01000006">
    <property type="protein sequence ID" value="KXF83194.1"/>
    <property type="molecule type" value="Genomic_DNA"/>
</dbReference>
<dbReference type="InterPro" id="IPR052194">
    <property type="entry name" value="MESH1"/>
</dbReference>
<keyword evidence="2" id="KW-1185">Reference proteome</keyword>
<proteinExistence type="predicted"/>
<evidence type="ECO:0000313" key="2">
    <source>
        <dbReference type="Proteomes" id="UP000070529"/>
    </source>
</evidence>
<comment type="caution">
    <text evidence="1">The sequence shown here is derived from an EMBL/GenBank/DDBJ whole genome shotgun (WGS) entry which is preliminary data.</text>
</comment>
<keyword evidence="1" id="KW-0378">Hydrolase</keyword>
<sequence length="174" mass="20178">MNDRLLLARTIARVRHEGQRYGEFPYHVHLDDVERLSQPFGLNAMVVAQLHDILEDTTTSVDELILDFGEVIALSVSYLTDPLGVDRATRKKQLYERFKQLDELDDAARLALIVKACDRLANVKASRLFHPEKFVLYQKEHADFRSATYRRGLCEMIWWELDMMIEVGDKLGRA</sequence>
<dbReference type="RefSeq" id="WP_067411046.1">
    <property type="nucleotide sequence ID" value="NZ_LNTY01000006.1"/>
</dbReference>
<organism evidence="1 2">
    <name type="scientific">Enterovibrio coralii</name>
    <dbReference type="NCBI Taxonomy" id="294935"/>
    <lineage>
        <taxon>Bacteria</taxon>
        <taxon>Pseudomonadati</taxon>
        <taxon>Pseudomonadota</taxon>
        <taxon>Gammaproteobacteria</taxon>
        <taxon>Vibrionales</taxon>
        <taxon>Vibrionaceae</taxon>
        <taxon>Enterovibrio</taxon>
    </lineage>
</organism>